<evidence type="ECO:0000256" key="13">
    <source>
        <dbReference type="ARBA" id="ARBA00048423"/>
    </source>
</evidence>
<evidence type="ECO:0000256" key="10">
    <source>
        <dbReference type="ARBA" id="ARBA00023004"/>
    </source>
</evidence>
<gene>
    <name evidence="20" type="ORF">CBI31_08370</name>
</gene>
<dbReference type="SUPFAM" id="SSF46626">
    <property type="entry name" value="Cytochrome c"/>
    <property type="match status" value="2"/>
</dbReference>
<organism evidence="20 21">
    <name type="scientific">Polynucleobacter campilacus</name>
    <dbReference type="NCBI Taxonomy" id="1743163"/>
    <lineage>
        <taxon>Bacteria</taxon>
        <taxon>Pseudomonadati</taxon>
        <taxon>Pseudomonadota</taxon>
        <taxon>Betaproteobacteria</taxon>
        <taxon>Burkholderiales</taxon>
        <taxon>Burkholderiaceae</taxon>
        <taxon>Polynucleobacter</taxon>
    </lineage>
</organism>
<evidence type="ECO:0000256" key="5">
    <source>
        <dbReference type="ARBA" id="ARBA00022679"/>
    </source>
</evidence>
<feature type="binding site" description="covalent" evidence="16">
    <location>
        <position position="190"/>
    </location>
    <ligand>
        <name>heme c</name>
        <dbReference type="ChEBI" id="CHEBI:61717"/>
        <label>2</label>
    </ligand>
</feature>
<comment type="subcellular location">
    <subcellularLocation>
        <location evidence="1 14">Periplasm</location>
    </subcellularLocation>
</comment>
<feature type="domain" description="Cytochrome c" evidence="19">
    <location>
        <begin position="174"/>
        <end position="267"/>
    </location>
</feature>
<feature type="binding site" description="axial binding residue" evidence="17">
    <location>
        <position position="127"/>
    </location>
    <ligand>
        <name>heme c</name>
        <dbReference type="ChEBI" id="CHEBI:61717"/>
        <label>1</label>
    </ligand>
    <ligandPart>
        <name>Fe</name>
        <dbReference type="ChEBI" id="CHEBI:18248"/>
    </ligandPart>
</feature>
<name>A0A254PRA6_9BURK</name>
<keyword evidence="9 14" id="KW-0249">Electron transport</keyword>
<dbReference type="AlphaFoldDB" id="A0A254PRA6"/>
<comment type="catalytic activity">
    <reaction evidence="12 14">
        <text>L-cysteinyl-[SoxY protein] + thiosulfate + 2 Fe(III)-[cytochrome c] = S-sulfosulfanyl-L-cysteinyl-[SoxY protein] + 2 Fe(II)-[cytochrome c] + 2 H(+)</text>
        <dbReference type="Rhea" id="RHEA:56720"/>
        <dbReference type="Rhea" id="RHEA-COMP:10350"/>
        <dbReference type="Rhea" id="RHEA-COMP:14328"/>
        <dbReference type="Rhea" id="RHEA-COMP:14399"/>
        <dbReference type="Rhea" id="RHEA-COMP:14691"/>
        <dbReference type="ChEBI" id="CHEBI:15378"/>
        <dbReference type="ChEBI" id="CHEBI:29033"/>
        <dbReference type="ChEBI" id="CHEBI:29034"/>
        <dbReference type="ChEBI" id="CHEBI:29950"/>
        <dbReference type="ChEBI" id="CHEBI:33542"/>
        <dbReference type="ChEBI" id="CHEBI:139321"/>
        <dbReference type="EC" id="2.8.5.2"/>
    </reaction>
</comment>
<dbReference type="Pfam" id="PF21342">
    <property type="entry name" value="SoxA-TsdA_cyt-c"/>
    <property type="match status" value="2"/>
</dbReference>
<feature type="binding site" description="covalent" evidence="16">
    <location>
        <position position="193"/>
    </location>
    <ligand>
        <name>heme c</name>
        <dbReference type="ChEBI" id="CHEBI:61717"/>
        <label>2</label>
    </ligand>
</feature>
<evidence type="ECO:0000256" key="16">
    <source>
        <dbReference type="PIRSR" id="PIRSR038455-2"/>
    </source>
</evidence>
<comment type="cofactor">
    <cofactor evidence="16">
        <name>heme</name>
        <dbReference type="ChEBI" id="CHEBI:30413"/>
    </cofactor>
    <text evidence="16">Binds 2 heme groups per subunit.</text>
</comment>
<dbReference type="EC" id="2.8.5.2" evidence="14"/>
<keyword evidence="3 14" id="KW-0813">Transport</keyword>
<feature type="active site" description="Cysteine persulfide intermediate" evidence="15">
    <location>
        <position position="235"/>
    </location>
</feature>
<keyword evidence="8 14" id="KW-0574">Periplasm</keyword>
<dbReference type="GO" id="GO:0042597">
    <property type="term" value="C:periplasmic space"/>
    <property type="evidence" value="ECO:0007669"/>
    <property type="project" value="UniProtKB-SubCell"/>
</dbReference>
<dbReference type="InterPro" id="IPR025710">
    <property type="entry name" value="SoxA"/>
</dbReference>
<comment type="similarity">
    <text evidence="11 14">Belongs to the SoxA family.</text>
</comment>
<evidence type="ECO:0000256" key="12">
    <source>
        <dbReference type="ARBA" id="ARBA00048077"/>
    </source>
</evidence>
<dbReference type="GO" id="GO:0016740">
    <property type="term" value="F:transferase activity"/>
    <property type="evidence" value="ECO:0007669"/>
    <property type="project" value="UniProtKB-KW"/>
</dbReference>
<dbReference type="GO" id="GO:0009055">
    <property type="term" value="F:electron transfer activity"/>
    <property type="evidence" value="ECO:0007669"/>
    <property type="project" value="InterPro"/>
</dbReference>
<dbReference type="NCBIfam" id="TIGR04484">
    <property type="entry name" value="thiosulf_SoxA"/>
    <property type="match status" value="1"/>
</dbReference>
<proteinExistence type="inferred from homology"/>
<keyword evidence="6 14" id="KW-0479">Metal-binding</keyword>
<evidence type="ECO:0000256" key="14">
    <source>
        <dbReference type="PIRNR" id="PIRNR038455"/>
    </source>
</evidence>
<evidence type="ECO:0000256" key="7">
    <source>
        <dbReference type="ARBA" id="ARBA00022729"/>
    </source>
</evidence>
<dbReference type="PIRSF" id="PIRSF038455">
    <property type="entry name" value="SoxA"/>
    <property type="match status" value="1"/>
</dbReference>
<keyword evidence="21" id="KW-1185">Reference proteome</keyword>
<evidence type="ECO:0000256" key="8">
    <source>
        <dbReference type="ARBA" id="ARBA00022764"/>
    </source>
</evidence>
<feature type="binding site" description="axial binding residue" evidence="17">
    <location>
        <position position="95"/>
    </location>
    <ligand>
        <name>heme c</name>
        <dbReference type="ChEBI" id="CHEBI:61717"/>
        <label>1</label>
    </ligand>
    <ligandPart>
        <name>Fe</name>
        <dbReference type="ChEBI" id="CHEBI:18248"/>
    </ligandPart>
</feature>
<evidence type="ECO:0000313" key="20">
    <source>
        <dbReference type="EMBL" id="OWS69080.1"/>
    </source>
</evidence>
<keyword evidence="4 14" id="KW-0349">Heme</keyword>
<evidence type="ECO:0000256" key="4">
    <source>
        <dbReference type="ARBA" id="ARBA00022617"/>
    </source>
</evidence>
<dbReference type="GO" id="GO:0020037">
    <property type="term" value="F:heme binding"/>
    <property type="evidence" value="ECO:0007669"/>
    <property type="project" value="InterPro"/>
</dbReference>
<evidence type="ECO:0000313" key="21">
    <source>
        <dbReference type="Proteomes" id="UP000197528"/>
    </source>
</evidence>
<dbReference type="OrthoDB" id="9808312at2"/>
<keyword evidence="7 18" id="KW-0732">Signal</keyword>
<feature type="binding site" description="covalent" evidence="16">
    <location>
        <position position="94"/>
    </location>
    <ligand>
        <name>heme c</name>
        <dbReference type="ChEBI" id="CHEBI:61717"/>
        <label>1</label>
    </ligand>
</feature>
<feature type="signal peptide" evidence="18">
    <location>
        <begin position="1"/>
        <end position="42"/>
    </location>
</feature>
<evidence type="ECO:0000256" key="6">
    <source>
        <dbReference type="ARBA" id="ARBA00022723"/>
    </source>
</evidence>
<evidence type="ECO:0000256" key="9">
    <source>
        <dbReference type="ARBA" id="ARBA00022982"/>
    </source>
</evidence>
<keyword evidence="10 14" id="KW-0408">Iron</keyword>
<dbReference type="EMBL" id="NGUP01000004">
    <property type="protein sequence ID" value="OWS69080.1"/>
    <property type="molecule type" value="Genomic_DNA"/>
</dbReference>
<evidence type="ECO:0000256" key="3">
    <source>
        <dbReference type="ARBA" id="ARBA00022448"/>
    </source>
</evidence>
<evidence type="ECO:0000256" key="11">
    <source>
        <dbReference type="ARBA" id="ARBA00025746"/>
    </source>
</evidence>
<dbReference type="GO" id="GO:0046872">
    <property type="term" value="F:metal ion binding"/>
    <property type="evidence" value="ECO:0007669"/>
    <property type="project" value="UniProtKB-KW"/>
</dbReference>
<evidence type="ECO:0000256" key="2">
    <source>
        <dbReference type="ARBA" id="ARBA00011530"/>
    </source>
</evidence>
<feature type="domain" description="Cytochrome c" evidence="19">
    <location>
        <begin position="75"/>
        <end position="160"/>
    </location>
</feature>
<dbReference type="InterPro" id="IPR036909">
    <property type="entry name" value="Cyt_c-like_dom_sf"/>
</dbReference>
<sequence>MAIQQLIKPVLRLSRSSVRVARSLCFTAFCCSVLLAAPASIAANTKQSSYELMSAENKAMQDDPSLNPAMFWVAEGESLWQTKLGPKNMACTSCHSDAKKSMRGVATQFPKMVKGKLQTLEGQINQCRSTAQNAPALAYESKTLLALTAYVAVQSKGMPITVKETPTNQAELKKGRQWFNERMGQLNLSCAQCHDDRSGLKLGGSLIPQGHPNAYPIYRLEWQTLGSLQRRLRNCMSGVRAQQFEYGSPEMAQLELFLMWRARGMPLEAPGVRP</sequence>
<accession>A0A254PRA6</accession>
<dbReference type="GO" id="GO:0016669">
    <property type="term" value="F:oxidoreductase activity, acting on a sulfur group of donors, cytochrome as acceptor"/>
    <property type="evidence" value="ECO:0007669"/>
    <property type="project" value="InterPro"/>
</dbReference>
<feature type="binding site" description="axial binding residue" evidence="17">
    <location>
        <position position="194"/>
    </location>
    <ligand>
        <name>heme c</name>
        <dbReference type="ChEBI" id="CHEBI:61717"/>
        <label>2</label>
    </ligand>
    <ligandPart>
        <name>Fe</name>
        <dbReference type="ChEBI" id="CHEBI:18248"/>
    </ligandPart>
</feature>
<dbReference type="Gene3D" id="1.10.760.10">
    <property type="entry name" value="Cytochrome c-like domain"/>
    <property type="match status" value="2"/>
</dbReference>
<protein>
    <recommendedName>
        <fullName evidence="14">SoxAX cytochrome complex subunit A</fullName>
        <ecNumber evidence="14">2.8.5.2</ecNumber>
    </recommendedName>
    <alternativeName>
        <fullName evidence="14">Protein SoxA</fullName>
    </alternativeName>
    <alternativeName>
        <fullName evidence="14">Sulfur oxidizing protein A</fullName>
    </alternativeName>
    <alternativeName>
        <fullName evidence="14">Thiosulfate-oxidizing multienzyme system protein SoxA</fullName>
    </alternativeName>
</protein>
<evidence type="ECO:0000259" key="19">
    <source>
        <dbReference type="Pfam" id="PF21342"/>
    </source>
</evidence>
<comment type="catalytic activity">
    <reaction evidence="13 14">
        <text>S-sulfanyl-L-cysteinyl-[SoxY protein] + thiosulfate + 2 Fe(III)-[cytochrome c] = S-(2-sulfodisulfanyl)-L-cysteinyl-[SoxY protein] + 2 Fe(II)-[cytochrome c] + 2 H(+)</text>
        <dbReference type="Rhea" id="RHEA:51224"/>
        <dbReference type="Rhea" id="RHEA-COMP:10350"/>
        <dbReference type="Rhea" id="RHEA-COMP:14399"/>
        <dbReference type="Rhea" id="RHEA-COMP:14689"/>
        <dbReference type="Rhea" id="RHEA-COMP:14690"/>
        <dbReference type="ChEBI" id="CHEBI:15378"/>
        <dbReference type="ChEBI" id="CHEBI:29033"/>
        <dbReference type="ChEBI" id="CHEBI:29034"/>
        <dbReference type="ChEBI" id="CHEBI:33542"/>
        <dbReference type="ChEBI" id="CHEBI:61963"/>
        <dbReference type="ChEBI" id="CHEBI:140664"/>
        <dbReference type="EC" id="2.8.5.2"/>
    </reaction>
</comment>
<evidence type="ECO:0000256" key="15">
    <source>
        <dbReference type="PIRSR" id="PIRSR038455-1"/>
    </source>
</evidence>
<evidence type="ECO:0000256" key="17">
    <source>
        <dbReference type="PIRSR" id="PIRSR038455-3"/>
    </source>
</evidence>
<comment type="subunit">
    <text evidence="2 14">Heterodimer of SoxA and SoxX.</text>
</comment>
<feature type="binding site" description="covalent" evidence="16">
    <location>
        <position position="91"/>
    </location>
    <ligand>
        <name>heme c</name>
        <dbReference type="ChEBI" id="CHEBI:61717"/>
        <label>1</label>
    </ligand>
</feature>
<dbReference type="InterPro" id="IPR009056">
    <property type="entry name" value="Cyt_c-like_dom"/>
</dbReference>
<dbReference type="GO" id="GO:0019417">
    <property type="term" value="P:sulfur oxidation"/>
    <property type="evidence" value="ECO:0007669"/>
    <property type="project" value="InterPro"/>
</dbReference>
<reference evidence="20 21" key="1">
    <citation type="submission" date="2017-05" db="EMBL/GenBank/DDBJ databases">
        <title>Genome of Polynucleobacter sp. MWH-Feld-100.</title>
        <authorList>
            <person name="Hahn M.W."/>
        </authorList>
    </citation>
    <scope>NUCLEOTIDE SEQUENCE [LARGE SCALE GENOMIC DNA]</scope>
    <source>
        <strain evidence="20 21">MWH-Feld-100</strain>
    </source>
</reference>
<dbReference type="Proteomes" id="UP000197528">
    <property type="component" value="Unassembled WGS sequence"/>
</dbReference>
<dbReference type="GO" id="GO:0070069">
    <property type="term" value="C:cytochrome complex"/>
    <property type="evidence" value="ECO:0007669"/>
    <property type="project" value="InterPro"/>
</dbReference>
<evidence type="ECO:0000256" key="18">
    <source>
        <dbReference type="SAM" id="SignalP"/>
    </source>
</evidence>
<feature type="chain" id="PRO_5013055521" description="SoxAX cytochrome complex subunit A" evidence="18">
    <location>
        <begin position="43"/>
        <end position="274"/>
    </location>
</feature>
<feature type="binding site" evidence="16">
    <location>
        <position position="231"/>
    </location>
    <ligand>
        <name>substrate</name>
    </ligand>
</feature>
<feature type="binding site" description="axial binding residue" evidence="17">
    <location>
        <position position="235"/>
    </location>
    <ligand>
        <name>heme c</name>
        <dbReference type="ChEBI" id="CHEBI:61717"/>
        <label>2</label>
    </ligand>
    <ligandPart>
        <name>Fe</name>
        <dbReference type="ChEBI" id="CHEBI:18248"/>
    </ligandPart>
</feature>
<keyword evidence="5 14" id="KW-0808">Transferase</keyword>
<evidence type="ECO:0000256" key="1">
    <source>
        <dbReference type="ARBA" id="ARBA00004418"/>
    </source>
</evidence>
<comment type="caution">
    <text evidence="20">The sequence shown here is derived from an EMBL/GenBank/DDBJ whole genome shotgun (WGS) entry which is preliminary data.</text>
</comment>